<protein>
    <recommendedName>
        <fullName evidence="4">Integrase core domain containing protein</fullName>
    </recommendedName>
</protein>
<dbReference type="EnsemblPlants" id="PGSC0003DMT400011395">
    <property type="protein sequence ID" value="PGSC0003DMT400011395"/>
    <property type="gene ID" value="PGSC0003DMG400004464"/>
</dbReference>
<evidence type="ECO:0000256" key="1">
    <source>
        <dbReference type="SAM" id="MobiDB-lite"/>
    </source>
</evidence>
<reference evidence="3" key="1">
    <citation type="journal article" date="2011" name="Nature">
        <title>Genome sequence and analysis of the tuber crop potato.</title>
        <authorList>
            <consortium name="The Potato Genome Sequencing Consortium"/>
        </authorList>
    </citation>
    <scope>NUCLEOTIDE SEQUENCE [LARGE SCALE GENOMIC DNA]</scope>
    <source>
        <strain evidence="3">cv. DM1-3 516 R44</strain>
    </source>
</reference>
<dbReference type="Gramene" id="PGSC0003DMT400011395">
    <property type="protein sequence ID" value="PGSC0003DMT400011395"/>
    <property type="gene ID" value="PGSC0003DMG400004464"/>
</dbReference>
<evidence type="ECO:0000313" key="3">
    <source>
        <dbReference type="Proteomes" id="UP000011115"/>
    </source>
</evidence>
<dbReference type="Proteomes" id="UP000011115">
    <property type="component" value="Unassembled WGS sequence"/>
</dbReference>
<dbReference type="PaxDb" id="4113-PGSC0003DMT400011395"/>
<sequence length="187" mass="20969">MIKANEETRKDQEWAALLTQLDVLSKKVMELEARSNKKDKYLPPHECQNMKQQEGGQKEEVLSLILHKIEEQDRVLNEIKEDILMINQTTTSHSMIIQKRARDITINEGGSNPPKKGRQEPPPGDKGKGKRPIFYRGTTPRDPYIPSWVWGFYAVVQVFLADTLLAGPSGSGTAVSSEVTPGTDAQL</sequence>
<evidence type="ECO:0000313" key="2">
    <source>
        <dbReference type="EnsemblPlants" id="PGSC0003DMT400011395"/>
    </source>
</evidence>
<accession>M0ZZH9</accession>
<reference evidence="2" key="2">
    <citation type="submission" date="2015-06" db="UniProtKB">
        <authorList>
            <consortium name="EnsemblPlants"/>
        </authorList>
    </citation>
    <scope>IDENTIFICATION</scope>
    <source>
        <strain evidence="2">DM1-3 516 R44</strain>
    </source>
</reference>
<feature type="region of interest" description="Disordered" evidence="1">
    <location>
        <begin position="103"/>
        <end position="137"/>
    </location>
</feature>
<keyword evidence="3" id="KW-1185">Reference proteome</keyword>
<dbReference type="InParanoid" id="M0ZZH9"/>
<proteinExistence type="predicted"/>
<name>M0ZZH9_SOLTU</name>
<dbReference type="AlphaFoldDB" id="M0ZZH9"/>
<dbReference type="HOGENOM" id="CLU_029307_7_2_1"/>
<organism evidence="2 3">
    <name type="scientific">Solanum tuberosum</name>
    <name type="common">Potato</name>
    <dbReference type="NCBI Taxonomy" id="4113"/>
    <lineage>
        <taxon>Eukaryota</taxon>
        <taxon>Viridiplantae</taxon>
        <taxon>Streptophyta</taxon>
        <taxon>Embryophyta</taxon>
        <taxon>Tracheophyta</taxon>
        <taxon>Spermatophyta</taxon>
        <taxon>Magnoliopsida</taxon>
        <taxon>eudicotyledons</taxon>
        <taxon>Gunneridae</taxon>
        <taxon>Pentapetalae</taxon>
        <taxon>asterids</taxon>
        <taxon>lamiids</taxon>
        <taxon>Solanales</taxon>
        <taxon>Solanaceae</taxon>
        <taxon>Solanoideae</taxon>
        <taxon>Solaneae</taxon>
        <taxon>Solanum</taxon>
    </lineage>
</organism>
<evidence type="ECO:0008006" key="4">
    <source>
        <dbReference type="Google" id="ProtNLM"/>
    </source>
</evidence>
<feature type="compositionally biased region" description="Basic and acidic residues" evidence="1">
    <location>
        <begin position="117"/>
        <end position="127"/>
    </location>
</feature>